<name>A0A0S2KDI2_9GAMM</name>
<dbReference type="OrthoDB" id="9805202at2"/>
<evidence type="ECO:0000256" key="4">
    <source>
        <dbReference type="ARBA" id="ARBA00022729"/>
    </source>
</evidence>
<protein>
    <submittedName>
        <fullName evidence="11">Cytochrome-c peroxidase</fullName>
    </submittedName>
</protein>
<keyword evidence="2 7" id="KW-0349">Heme</keyword>
<sequence length="557" mass="59777" precursor="true">MAIITFFADLRTGLAGLTLAFAAATASASPEPSSPQYNYLLHCGGCHIEDGSGMTGVVPDLNEHMGFFASFPEGRAYLIRVPGSAHSPLRDEQLAEVLNWMLETFAAGDSPQPYTAEEITANRRIPMYDAPGTRKELLQLLDDAQASVSAEPAGGLSPEAGQLPAIDTPSPVPTAAVSASSASPAAPLSAAQLEAFGMALFFDTSLSRHNNQSCASCHDPARAFSDARPAAMMAGASIGSDNLSIGQRNAPALTYIGFTPDLSLNDSHSIVSGSLLTRAVEPAPADSVRGGFFWDGREPTLEAQVLTPFINQKEMALTDLQELVARVGNSAHYQNYLRDARAPEQVLTRVANALAAYLRSDALNSFDSRYDRYLRGEYTPTREEMIGMGLFFAPGFTSCATCHQSEASGYAERELFTNHRYENIGSPLNTVLLSRNGLGADYRDTGLAANPTVAKAFAADELAGRIKVPSLRNVAVTGPYMHNGVFTELSTLMAFYNHFNETGHGGRINPETGEPWAAANVPDSIVRQKLESGFPLNPRQIKALTAFLHMLTDARYE</sequence>
<keyword evidence="12" id="KW-1185">Reference proteome</keyword>
<keyword evidence="5" id="KW-0560">Oxidoreductase</keyword>
<comment type="subcellular location">
    <subcellularLocation>
        <location evidence="1">Cell envelope</location>
    </subcellularLocation>
</comment>
<dbReference type="GO" id="GO:0046872">
    <property type="term" value="F:metal ion binding"/>
    <property type="evidence" value="ECO:0007669"/>
    <property type="project" value="UniProtKB-KW"/>
</dbReference>
<dbReference type="InterPro" id="IPR004852">
    <property type="entry name" value="Di-haem_cyt_c_peroxidsae"/>
</dbReference>
<feature type="chain" id="PRO_5006601489" evidence="9">
    <location>
        <begin position="29"/>
        <end position="557"/>
    </location>
</feature>
<evidence type="ECO:0000259" key="10">
    <source>
        <dbReference type="PROSITE" id="PS51007"/>
    </source>
</evidence>
<evidence type="ECO:0000256" key="8">
    <source>
        <dbReference type="SAM" id="MobiDB-lite"/>
    </source>
</evidence>
<accession>A0A0S2KDI2</accession>
<dbReference type="PANTHER" id="PTHR30600">
    <property type="entry name" value="CYTOCHROME C PEROXIDASE-RELATED"/>
    <property type="match status" value="1"/>
</dbReference>
<dbReference type="PANTHER" id="PTHR30600:SF10">
    <property type="entry name" value="BLL6722 PROTEIN"/>
    <property type="match status" value="1"/>
</dbReference>
<dbReference type="SUPFAM" id="SSF46626">
    <property type="entry name" value="Cytochrome c"/>
    <property type="match status" value="3"/>
</dbReference>
<evidence type="ECO:0000256" key="5">
    <source>
        <dbReference type="ARBA" id="ARBA00023002"/>
    </source>
</evidence>
<dbReference type="Pfam" id="PF03150">
    <property type="entry name" value="CCP_MauG"/>
    <property type="match status" value="1"/>
</dbReference>
<organism evidence="11 12">
    <name type="scientific">Pseudohongiella spirulinae</name>
    <dbReference type="NCBI Taxonomy" id="1249552"/>
    <lineage>
        <taxon>Bacteria</taxon>
        <taxon>Pseudomonadati</taxon>
        <taxon>Pseudomonadota</taxon>
        <taxon>Gammaproteobacteria</taxon>
        <taxon>Pseudomonadales</taxon>
        <taxon>Pseudohongiellaceae</taxon>
        <taxon>Pseudohongiella</taxon>
    </lineage>
</organism>
<dbReference type="KEGG" id="pspi:PS2015_1723"/>
<dbReference type="GO" id="GO:0009055">
    <property type="term" value="F:electron transfer activity"/>
    <property type="evidence" value="ECO:0007669"/>
    <property type="project" value="InterPro"/>
</dbReference>
<evidence type="ECO:0000313" key="11">
    <source>
        <dbReference type="EMBL" id="ALO46374.1"/>
    </source>
</evidence>
<evidence type="ECO:0000256" key="3">
    <source>
        <dbReference type="ARBA" id="ARBA00022723"/>
    </source>
</evidence>
<dbReference type="InterPro" id="IPR051395">
    <property type="entry name" value="Cytochrome_c_Peroxidase/MauG"/>
</dbReference>
<feature type="signal peptide" evidence="9">
    <location>
        <begin position="1"/>
        <end position="28"/>
    </location>
</feature>
<feature type="region of interest" description="Disordered" evidence="8">
    <location>
        <begin position="149"/>
        <end position="171"/>
    </location>
</feature>
<gene>
    <name evidence="11" type="ORF">PS2015_1723</name>
</gene>
<evidence type="ECO:0000313" key="12">
    <source>
        <dbReference type="Proteomes" id="UP000065641"/>
    </source>
</evidence>
<keyword evidence="11" id="KW-0575">Peroxidase</keyword>
<dbReference type="RefSeq" id="WP_082628058.1">
    <property type="nucleotide sequence ID" value="NZ_CP013189.1"/>
</dbReference>
<proteinExistence type="predicted"/>
<dbReference type="GO" id="GO:0030313">
    <property type="term" value="C:cell envelope"/>
    <property type="evidence" value="ECO:0007669"/>
    <property type="project" value="UniProtKB-SubCell"/>
</dbReference>
<keyword evidence="6 7" id="KW-0408">Iron</keyword>
<dbReference type="AlphaFoldDB" id="A0A0S2KDI2"/>
<evidence type="ECO:0000256" key="1">
    <source>
        <dbReference type="ARBA" id="ARBA00004196"/>
    </source>
</evidence>
<feature type="domain" description="Cytochrome c" evidence="10">
    <location>
        <begin position="382"/>
        <end position="552"/>
    </location>
</feature>
<evidence type="ECO:0000256" key="9">
    <source>
        <dbReference type="SAM" id="SignalP"/>
    </source>
</evidence>
<dbReference type="EMBL" id="CP013189">
    <property type="protein sequence ID" value="ALO46374.1"/>
    <property type="molecule type" value="Genomic_DNA"/>
</dbReference>
<dbReference type="Gene3D" id="1.10.760.10">
    <property type="entry name" value="Cytochrome c-like domain"/>
    <property type="match status" value="3"/>
</dbReference>
<dbReference type="GO" id="GO:0004130">
    <property type="term" value="F:cytochrome-c peroxidase activity"/>
    <property type="evidence" value="ECO:0007669"/>
    <property type="project" value="TreeGrafter"/>
</dbReference>
<feature type="domain" description="Cytochrome c" evidence="10">
    <location>
        <begin position="192"/>
        <end position="331"/>
    </location>
</feature>
<keyword evidence="3 7" id="KW-0479">Metal-binding</keyword>
<keyword evidence="4 9" id="KW-0732">Signal</keyword>
<evidence type="ECO:0000256" key="7">
    <source>
        <dbReference type="PROSITE-ProRule" id="PRU00433"/>
    </source>
</evidence>
<evidence type="ECO:0000256" key="6">
    <source>
        <dbReference type="ARBA" id="ARBA00023004"/>
    </source>
</evidence>
<dbReference type="InterPro" id="IPR036909">
    <property type="entry name" value="Cyt_c-like_dom_sf"/>
</dbReference>
<reference evidence="11 12" key="1">
    <citation type="submission" date="2015-11" db="EMBL/GenBank/DDBJ databases">
        <authorList>
            <person name="Zhang Y."/>
            <person name="Guo Z."/>
        </authorList>
    </citation>
    <scope>NUCLEOTIDE SEQUENCE [LARGE SCALE GENOMIC DNA]</scope>
    <source>
        <strain evidence="11 12">KCTC 32221</strain>
    </source>
</reference>
<dbReference type="Proteomes" id="UP000065641">
    <property type="component" value="Chromosome"/>
</dbReference>
<dbReference type="PROSITE" id="PS51007">
    <property type="entry name" value="CYTC"/>
    <property type="match status" value="2"/>
</dbReference>
<dbReference type="STRING" id="1249552.PS2015_1723"/>
<dbReference type="GO" id="GO:0020037">
    <property type="term" value="F:heme binding"/>
    <property type="evidence" value="ECO:0007669"/>
    <property type="project" value="InterPro"/>
</dbReference>
<evidence type="ECO:0000256" key="2">
    <source>
        <dbReference type="ARBA" id="ARBA00022617"/>
    </source>
</evidence>
<dbReference type="InterPro" id="IPR009056">
    <property type="entry name" value="Cyt_c-like_dom"/>
</dbReference>